<gene>
    <name evidence="1" type="ORF">ENP99_05470</name>
</gene>
<dbReference type="AlphaFoldDB" id="A0A7J2TCK7"/>
<name>A0A7J2TCK7_9CREN</name>
<protein>
    <submittedName>
        <fullName evidence="1">Uncharacterized protein</fullName>
    </submittedName>
</protein>
<organism evidence="1">
    <name type="scientific">Ignisphaera aggregans</name>
    <dbReference type="NCBI Taxonomy" id="334771"/>
    <lineage>
        <taxon>Archaea</taxon>
        <taxon>Thermoproteota</taxon>
        <taxon>Thermoprotei</taxon>
        <taxon>Desulfurococcales</taxon>
        <taxon>Desulfurococcaceae</taxon>
        <taxon>Ignisphaera</taxon>
    </lineage>
</organism>
<evidence type="ECO:0000313" key="1">
    <source>
        <dbReference type="EMBL" id="HEH31538.1"/>
    </source>
</evidence>
<reference evidence="1" key="1">
    <citation type="journal article" date="2020" name="mSystems">
        <title>Genome- and Community-Level Interaction Insights into Carbon Utilization and Element Cycling Functions of Hydrothermarchaeota in Hydrothermal Sediment.</title>
        <authorList>
            <person name="Zhou Z."/>
            <person name="Liu Y."/>
            <person name="Xu W."/>
            <person name="Pan J."/>
            <person name="Luo Z.H."/>
            <person name="Li M."/>
        </authorList>
    </citation>
    <scope>NUCLEOTIDE SEQUENCE [LARGE SCALE GENOMIC DNA]</scope>
    <source>
        <strain evidence="1">SpSt-27</strain>
    </source>
</reference>
<sequence>MSAKKKEFEELFNKIFGVSVKWSRLSLEELTQIATVLANSDSLCKKICKECVGGETKYITLLKSLKDMLKDVPFEGPIVKVLRKMFGIEESEDGKEAEKQD</sequence>
<proteinExistence type="predicted"/>
<dbReference type="EMBL" id="DSLL01000054">
    <property type="protein sequence ID" value="HEH31538.1"/>
    <property type="molecule type" value="Genomic_DNA"/>
</dbReference>
<comment type="caution">
    <text evidence="1">The sequence shown here is derived from an EMBL/GenBank/DDBJ whole genome shotgun (WGS) entry which is preliminary data.</text>
</comment>
<accession>A0A7J2TCK7</accession>